<dbReference type="EMBL" id="JBHSPA010000036">
    <property type="protein sequence ID" value="MFC5828339.1"/>
    <property type="molecule type" value="Genomic_DNA"/>
</dbReference>
<organism evidence="2 3">
    <name type="scientific">Nonomuraea insulae</name>
    <dbReference type="NCBI Taxonomy" id="1616787"/>
    <lineage>
        <taxon>Bacteria</taxon>
        <taxon>Bacillati</taxon>
        <taxon>Actinomycetota</taxon>
        <taxon>Actinomycetes</taxon>
        <taxon>Streptosporangiales</taxon>
        <taxon>Streptosporangiaceae</taxon>
        <taxon>Nonomuraea</taxon>
    </lineage>
</organism>
<keyword evidence="3" id="KW-1185">Reference proteome</keyword>
<evidence type="ECO:0000313" key="2">
    <source>
        <dbReference type="EMBL" id="MFC5828339.1"/>
    </source>
</evidence>
<sequence>MAAATADVPEGDAGTIGGLANTASQVGGSIGLAVLASAAGARAAEAGGASPAALSAGYDLVFLMAAGLGLAIAAVSLLLPARASR</sequence>
<dbReference type="RefSeq" id="WP_379517843.1">
    <property type="nucleotide sequence ID" value="NZ_JBHSPA010000036.1"/>
</dbReference>
<comment type="caution">
    <text evidence="2">The sequence shown here is derived from an EMBL/GenBank/DDBJ whole genome shotgun (WGS) entry which is preliminary data.</text>
</comment>
<keyword evidence="1" id="KW-0472">Membrane</keyword>
<dbReference type="InterPro" id="IPR036259">
    <property type="entry name" value="MFS_trans_sf"/>
</dbReference>
<dbReference type="Proteomes" id="UP001596058">
    <property type="component" value="Unassembled WGS sequence"/>
</dbReference>
<evidence type="ECO:0000313" key="3">
    <source>
        <dbReference type="Proteomes" id="UP001596058"/>
    </source>
</evidence>
<accession>A0ABW1CRF6</accession>
<proteinExistence type="predicted"/>
<evidence type="ECO:0000256" key="1">
    <source>
        <dbReference type="SAM" id="Phobius"/>
    </source>
</evidence>
<gene>
    <name evidence="2" type="ORF">ACFPZ3_31100</name>
</gene>
<dbReference type="SUPFAM" id="SSF103473">
    <property type="entry name" value="MFS general substrate transporter"/>
    <property type="match status" value="1"/>
</dbReference>
<keyword evidence="1" id="KW-0812">Transmembrane</keyword>
<name>A0ABW1CRF6_9ACTN</name>
<protein>
    <recommendedName>
        <fullName evidence="4">Major facilitator superfamily (MFS) profile domain-containing protein</fullName>
    </recommendedName>
</protein>
<keyword evidence="1" id="KW-1133">Transmembrane helix</keyword>
<feature type="transmembrane region" description="Helical" evidence="1">
    <location>
        <begin position="60"/>
        <end position="79"/>
    </location>
</feature>
<reference evidence="3" key="1">
    <citation type="journal article" date="2019" name="Int. J. Syst. Evol. Microbiol.">
        <title>The Global Catalogue of Microorganisms (GCM) 10K type strain sequencing project: providing services to taxonomists for standard genome sequencing and annotation.</title>
        <authorList>
            <consortium name="The Broad Institute Genomics Platform"/>
            <consortium name="The Broad Institute Genome Sequencing Center for Infectious Disease"/>
            <person name="Wu L."/>
            <person name="Ma J."/>
        </authorList>
    </citation>
    <scope>NUCLEOTIDE SEQUENCE [LARGE SCALE GENOMIC DNA]</scope>
    <source>
        <strain evidence="3">CCUG 53903</strain>
    </source>
</reference>
<evidence type="ECO:0008006" key="4">
    <source>
        <dbReference type="Google" id="ProtNLM"/>
    </source>
</evidence>